<evidence type="ECO:0000256" key="3">
    <source>
        <dbReference type="SAM" id="SignalP"/>
    </source>
</evidence>
<feature type="compositionally biased region" description="Basic and acidic residues" evidence="2">
    <location>
        <begin position="48"/>
        <end position="81"/>
    </location>
</feature>
<accession>O87298</accession>
<feature type="compositionally biased region" description="Basic and acidic residues" evidence="2">
    <location>
        <begin position="119"/>
        <end position="219"/>
    </location>
</feature>
<dbReference type="PROSITE" id="PS51257">
    <property type="entry name" value="PROKAR_LIPOPROTEIN"/>
    <property type="match status" value="1"/>
</dbReference>
<evidence type="ECO:0000313" key="4">
    <source>
        <dbReference type="EMBL" id="AAC34955.1"/>
    </source>
</evidence>
<feature type="signal peptide" evidence="3">
    <location>
        <begin position="1"/>
        <end position="22"/>
    </location>
</feature>
<feature type="chain" id="PRO_5004160794" evidence="3">
    <location>
        <begin position="23"/>
        <end position="375"/>
    </location>
</feature>
<dbReference type="Pfam" id="PF06780">
    <property type="entry name" value="Erp_C"/>
    <property type="match status" value="1"/>
</dbReference>
<evidence type="ECO:0000256" key="2">
    <source>
        <dbReference type="SAM" id="MobiDB-lite"/>
    </source>
</evidence>
<reference evidence="4" key="1">
    <citation type="journal article" date="1998" name="J. Clin. Invest.">
        <title>A new animal model for studying Lyme disease spirochetes in a mammalian host-adapted state.</title>
        <authorList>
            <person name="Akins D.R."/>
            <person name="Bourell K.W."/>
            <person name="Caimano M.J."/>
            <person name="Norgard M.V."/>
            <person name="Radolf J.D."/>
        </authorList>
    </citation>
    <scope>NUCLEOTIDE SEQUENCE</scope>
    <source>
        <strain evidence="4">297</strain>
    </source>
</reference>
<sequence>MNKIMFIICAVFALISSCKNYASSEDLKQNAKGKIKGFIDKALDPAKDKITSSSSKVDELARKLQEEDKIKGVEENNKDELMQGDDPNSGVINSSPVLPENSQDNSPILKAAEQSGGQREVKVKKVEVSEAKVEGKEEKQENTEVRNKQELAKQEEEQQKRKAEKEKQKREEVQERKAKAEKEAKEKAERQKQEEQQKRKAEKEREEQRKEAEKRQVDNEIRTLTGKIDEINRNIDVIKEQTSVGAQGVIDRITGPVYDDFTDGNKAIYKTWGDLEDDNDEGLGKLLKELSDTRHNLRTKLNEGNKAYIIDTRSTEPQLKENVSVSEIKSDLDELKSKLEEVKEYLEDKDNFEEIKEYVAGSEDNYDEEDNFRYN</sequence>
<keyword evidence="3" id="KW-0732">Signal</keyword>
<keyword evidence="1" id="KW-0175">Coiled coil</keyword>
<dbReference type="EMBL" id="AF023852">
    <property type="protein sequence ID" value="AAC34955.1"/>
    <property type="molecule type" value="Genomic_DNA"/>
</dbReference>
<dbReference type="InterPro" id="IPR009618">
    <property type="entry name" value="Erp"/>
</dbReference>
<dbReference type="AlphaFoldDB" id="O87298"/>
<feature type="coiled-coil region" evidence="1">
    <location>
        <begin position="287"/>
        <end position="355"/>
    </location>
</feature>
<evidence type="ECO:0000256" key="1">
    <source>
        <dbReference type="SAM" id="Coils"/>
    </source>
</evidence>
<feature type="region of interest" description="Disordered" evidence="2">
    <location>
        <begin position="48"/>
        <end position="219"/>
    </location>
</feature>
<protein>
    <submittedName>
        <fullName evidence="4">ElpB1</fullName>
    </submittedName>
</protein>
<feature type="compositionally biased region" description="Polar residues" evidence="2">
    <location>
        <begin position="90"/>
        <end position="106"/>
    </location>
</feature>
<organism evidence="4">
    <name type="scientific">Borreliella burgdorferi</name>
    <name type="common">Lyme disease spirochete</name>
    <name type="synonym">Borrelia burgdorferi</name>
    <dbReference type="NCBI Taxonomy" id="139"/>
    <lineage>
        <taxon>Bacteria</taxon>
        <taxon>Pseudomonadati</taxon>
        <taxon>Spirochaetota</taxon>
        <taxon>Spirochaetia</taxon>
        <taxon>Spirochaetales</taxon>
        <taxon>Borreliaceae</taxon>
        <taxon>Borreliella</taxon>
    </lineage>
</organism>
<name>O87298_BORBG</name>
<proteinExistence type="predicted"/>